<evidence type="ECO:0000313" key="14">
    <source>
        <dbReference type="Proteomes" id="UP000430975"/>
    </source>
</evidence>
<dbReference type="GO" id="GO:0008765">
    <property type="term" value="F:UDP-N-acetylmuramoylalanyl-D-glutamate-2,6-diaminopimelate ligase activity"/>
    <property type="evidence" value="ECO:0007669"/>
    <property type="project" value="UniProtKB-UniRule"/>
</dbReference>
<dbReference type="Gene3D" id="3.90.190.20">
    <property type="entry name" value="Mur ligase, C-terminal domain"/>
    <property type="match status" value="1"/>
</dbReference>
<keyword evidence="8" id="KW-0963">Cytoplasm</keyword>
<feature type="binding site" evidence="8">
    <location>
        <position position="32"/>
    </location>
    <ligand>
        <name>UDP-N-acetyl-alpha-D-muramoyl-L-alanyl-D-glutamate</name>
        <dbReference type="ChEBI" id="CHEBI:83900"/>
    </ligand>
</feature>
<evidence type="ECO:0000256" key="8">
    <source>
        <dbReference type="HAMAP-Rule" id="MF_00208"/>
    </source>
</evidence>
<dbReference type="EMBL" id="WJQS01000004">
    <property type="protein sequence ID" value="MRI85472.1"/>
    <property type="molecule type" value="Genomic_DNA"/>
</dbReference>
<evidence type="ECO:0000256" key="4">
    <source>
        <dbReference type="ARBA" id="ARBA00022960"/>
    </source>
</evidence>
<dbReference type="InterPro" id="IPR004101">
    <property type="entry name" value="Mur_ligase_C"/>
</dbReference>
<gene>
    <name evidence="8" type="primary">murE</name>
    <name evidence="13" type="ORF">GIY09_06220</name>
</gene>
<dbReference type="RefSeq" id="WP_153863494.1">
    <property type="nucleotide sequence ID" value="NZ_WJQS01000004.1"/>
</dbReference>
<proteinExistence type="inferred from homology"/>
<feature type="domain" description="Mur ligase N-terminal catalytic" evidence="10">
    <location>
        <begin position="27"/>
        <end position="72"/>
    </location>
</feature>
<keyword evidence="8" id="KW-0547">Nucleotide-binding</keyword>
<feature type="binding site" evidence="8">
    <location>
        <begin position="416"/>
        <end position="419"/>
    </location>
    <ligand>
        <name>meso-2,6-diaminopimelate</name>
        <dbReference type="ChEBI" id="CHEBI:57791"/>
    </ligand>
</feature>
<comment type="similarity">
    <text evidence="2 8">Belongs to the MurCDEF family. MurE subfamily.</text>
</comment>
<dbReference type="HAMAP" id="MF_00208">
    <property type="entry name" value="MurE"/>
    <property type="match status" value="1"/>
</dbReference>
<keyword evidence="4 8" id="KW-0133">Cell shape</keyword>
<feature type="binding site" evidence="8">
    <location>
        <position position="466"/>
    </location>
    <ligand>
        <name>meso-2,6-diaminopimelate</name>
        <dbReference type="ChEBI" id="CHEBI:57791"/>
    </ligand>
</feature>
<dbReference type="Gene3D" id="3.40.1390.10">
    <property type="entry name" value="MurE/MurF, N-terminal domain"/>
    <property type="match status" value="1"/>
</dbReference>
<dbReference type="GO" id="GO:0051301">
    <property type="term" value="P:cell division"/>
    <property type="evidence" value="ECO:0007669"/>
    <property type="project" value="UniProtKB-KW"/>
</dbReference>
<dbReference type="Pfam" id="PF02875">
    <property type="entry name" value="Mur_ligase_C"/>
    <property type="match status" value="1"/>
</dbReference>
<dbReference type="PANTHER" id="PTHR23135:SF4">
    <property type="entry name" value="UDP-N-ACETYLMURAMOYL-L-ALANYL-D-GLUTAMATE--2,6-DIAMINOPIMELATE LIGASE MURE HOMOLOG, CHLOROPLASTIC"/>
    <property type="match status" value="1"/>
</dbReference>
<feature type="domain" description="Mur ligase central" evidence="12">
    <location>
        <begin position="112"/>
        <end position="318"/>
    </location>
</feature>
<evidence type="ECO:0000313" key="13">
    <source>
        <dbReference type="EMBL" id="MRI85472.1"/>
    </source>
</evidence>
<reference evidence="13 14" key="1">
    <citation type="submission" date="2019-11" db="EMBL/GenBank/DDBJ databases">
        <title>Characterisation of Fundicoccus ignavus gen. nov. sp. nov., a novel genus of the family Aerococcaceae isolated from bulk tank milk.</title>
        <authorList>
            <person name="Siebert A."/>
            <person name="Huptas C."/>
            <person name="Wenning M."/>
            <person name="Scherer S."/>
            <person name="Doll E.V."/>
        </authorList>
    </citation>
    <scope>NUCLEOTIDE SEQUENCE [LARGE SCALE GENOMIC DNA]</scope>
    <source>
        <strain evidence="13 14">WS4759</strain>
    </source>
</reference>
<comment type="catalytic activity">
    <reaction evidence="8">
        <text>UDP-N-acetyl-alpha-D-muramoyl-L-alanyl-D-glutamate + meso-2,6-diaminopimelate + ATP = UDP-N-acetyl-alpha-D-muramoyl-L-alanyl-gamma-D-glutamyl-meso-2,6-diaminopimelate + ADP + phosphate + H(+)</text>
        <dbReference type="Rhea" id="RHEA:23676"/>
        <dbReference type="ChEBI" id="CHEBI:15378"/>
        <dbReference type="ChEBI" id="CHEBI:30616"/>
        <dbReference type="ChEBI" id="CHEBI:43474"/>
        <dbReference type="ChEBI" id="CHEBI:57791"/>
        <dbReference type="ChEBI" id="CHEBI:83900"/>
        <dbReference type="ChEBI" id="CHEBI:83905"/>
        <dbReference type="ChEBI" id="CHEBI:456216"/>
        <dbReference type="EC" id="6.3.2.13"/>
    </reaction>
</comment>
<feature type="binding site" evidence="8">
    <location>
        <position position="183"/>
    </location>
    <ligand>
        <name>UDP-N-acetyl-alpha-D-muramoyl-L-alanyl-D-glutamate</name>
        <dbReference type="ChEBI" id="CHEBI:83900"/>
    </ligand>
</feature>
<feature type="modified residue" description="N6-carboxylysine" evidence="8">
    <location>
        <position position="223"/>
    </location>
</feature>
<dbReference type="Proteomes" id="UP000430975">
    <property type="component" value="Unassembled WGS sequence"/>
</dbReference>
<evidence type="ECO:0000259" key="12">
    <source>
        <dbReference type="Pfam" id="PF08245"/>
    </source>
</evidence>
<evidence type="ECO:0000256" key="6">
    <source>
        <dbReference type="ARBA" id="ARBA00023306"/>
    </source>
</evidence>
<dbReference type="AlphaFoldDB" id="A0A6I2GI00"/>
<dbReference type="GO" id="GO:0071555">
    <property type="term" value="P:cell wall organization"/>
    <property type="evidence" value="ECO:0007669"/>
    <property type="project" value="UniProtKB-KW"/>
</dbReference>
<keyword evidence="8" id="KW-0067">ATP-binding</keyword>
<dbReference type="SUPFAM" id="SSF53623">
    <property type="entry name" value="MurD-like peptide ligases, catalytic domain"/>
    <property type="match status" value="1"/>
</dbReference>
<comment type="subcellular location">
    <subcellularLocation>
        <location evidence="8 9">Cytoplasm</location>
    </subcellularLocation>
</comment>
<dbReference type="InterPro" id="IPR000713">
    <property type="entry name" value="Mur_ligase_N"/>
</dbReference>
<dbReference type="Gene3D" id="3.40.1190.10">
    <property type="entry name" value="Mur-like, catalytic domain"/>
    <property type="match status" value="1"/>
</dbReference>
<dbReference type="EC" id="6.3.2.13" evidence="8"/>
<comment type="caution">
    <text evidence="13">The sequence shown here is derived from an EMBL/GenBank/DDBJ whole genome shotgun (WGS) entry which is preliminary data.</text>
</comment>
<dbReference type="GO" id="GO:0000287">
    <property type="term" value="F:magnesium ion binding"/>
    <property type="evidence" value="ECO:0007669"/>
    <property type="project" value="UniProtKB-UniRule"/>
</dbReference>
<evidence type="ECO:0000256" key="3">
    <source>
        <dbReference type="ARBA" id="ARBA00022618"/>
    </source>
</evidence>
<evidence type="ECO:0000256" key="1">
    <source>
        <dbReference type="ARBA" id="ARBA00004752"/>
    </source>
</evidence>
<feature type="binding site" evidence="8">
    <location>
        <position position="155"/>
    </location>
    <ligand>
        <name>UDP-N-acetyl-alpha-D-muramoyl-L-alanyl-D-glutamate</name>
        <dbReference type="ChEBI" id="CHEBI:83900"/>
    </ligand>
</feature>
<dbReference type="GO" id="GO:0005737">
    <property type="term" value="C:cytoplasm"/>
    <property type="evidence" value="ECO:0007669"/>
    <property type="project" value="UniProtKB-SubCell"/>
</dbReference>
<dbReference type="InterPro" id="IPR005761">
    <property type="entry name" value="UDP-N-AcMur-Glu-dNH2Pim_ligase"/>
</dbReference>
<evidence type="ECO:0000259" key="10">
    <source>
        <dbReference type="Pfam" id="PF01225"/>
    </source>
</evidence>
<dbReference type="InterPro" id="IPR035911">
    <property type="entry name" value="MurE/MurF_N"/>
</dbReference>
<dbReference type="NCBIfam" id="NF001126">
    <property type="entry name" value="PRK00139.1-4"/>
    <property type="match status" value="1"/>
</dbReference>
<dbReference type="InterPro" id="IPR036565">
    <property type="entry name" value="Mur-like_cat_sf"/>
</dbReference>
<dbReference type="SUPFAM" id="SSF53244">
    <property type="entry name" value="MurD-like peptide ligases, peptide-binding domain"/>
    <property type="match status" value="1"/>
</dbReference>
<dbReference type="GO" id="GO:0008360">
    <property type="term" value="P:regulation of cell shape"/>
    <property type="evidence" value="ECO:0007669"/>
    <property type="project" value="UniProtKB-KW"/>
</dbReference>
<evidence type="ECO:0000256" key="5">
    <source>
        <dbReference type="ARBA" id="ARBA00022984"/>
    </source>
</evidence>
<evidence type="ECO:0000256" key="7">
    <source>
        <dbReference type="ARBA" id="ARBA00023316"/>
    </source>
</evidence>
<evidence type="ECO:0000256" key="9">
    <source>
        <dbReference type="RuleBase" id="RU004135"/>
    </source>
</evidence>
<feature type="binding site" evidence="8">
    <location>
        <begin position="114"/>
        <end position="120"/>
    </location>
    <ligand>
        <name>ATP</name>
        <dbReference type="ChEBI" id="CHEBI:30616"/>
    </ligand>
</feature>
<feature type="binding site" evidence="8">
    <location>
        <position position="191"/>
    </location>
    <ligand>
        <name>UDP-N-acetyl-alpha-D-muramoyl-L-alanyl-D-glutamate</name>
        <dbReference type="ChEBI" id="CHEBI:83900"/>
    </ligand>
</feature>
<feature type="domain" description="Mur ligase C-terminal" evidence="11">
    <location>
        <begin position="342"/>
        <end position="468"/>
    </location>
</feature>
<comment type="caution">
    <text evidence="8">Lacks conserved residue(s) required for the propagation of feature annotation.</text>
</comment>
<evidence type="ECO:0000256" key="2">
    <source>
        <dbReference type="ARBA" id="ARBA00005898"/>
    </source>
</evidence>
<organism evidence="13 14">
    <name type="scientific">Fundicoccus ignavus</name>
    <dbReference type="NCBI Taxonomy" id="2664442"/>
    <lineage>
        <taxon>Bacteria</taxon>
        <taxon>Bacillati</taxon>
        <taxon>Bacillota</taxon>
        <taxon>Bacilli</taxon>
        <taxon>Lactobacillales</taxon>
        <taxon>Aerococcaceae</taxon>
        <taxon>Fundicoccus</taxon>
    </lineage>
</organism>
<feature type="binding site" evidence="8">
    <location>
        <position position="392"/>
    </location>
    <ligand>
        <name>meso-2,6-diaminopimelate</name>
        <dbReference type="ChEBI" id="CHEBI:57791"/>
    </ligand>
</feature>
<comment type="pathway">
    <text evidence="1 8 9">Cell wall biogenesis; peptidoglycan biosynthesis.</text>
</comment>
<dbReference type="Pfam" id="PF01225">
    <property type="entry name" value="Mur_ligase"/>
    <property type="match status" value="1"/>
</dbReference>
<keyword evidence="5 8" id="KW-0573">Peptidoglycan synthesis</keyword>
<dbReference type="PANTHER" id="PTHR23135">
    <property type="entry name" value="MUR LIGASE FAMILY MEMBER"/>
    <property type="match status" value="1"/>
</dbReference>
<keyword evidence="8" id="KW-0460">Magnesium</keyword>
<keyword evidence="3 8" id="KW-0132">Cell division</keyword>
<name>A0A6I2GI00_9LACT</name>
<keyword evidence="8 13" id="KW-0436">Ligase</keyword>
<sequence>MEVGELLSVLVDVQIFGTDYSTLELSSIVNDTRKVTENGSFIAIKGENFDGHDALDDVIKAGAKLLIVEKLPENWKELDAMFVKVTSTYRAQAVLASKFFNMPSESLNLVAVTGTNGKTTTSTMISDLLNALGHKTGLIGTIHYKVDETYYPAVNTTPNALELQRLYNEMLIAGCKDAIIEASSHALSLGRIWYSDIDCAIFTNLTREHLDFHKTMDNYAYAKSLLFAQLGQQFHNGKPRLAIINLDDPYHEVMSQATGANIVNYSLKNSNATVFADNITNYRGATSFQLYYKGQTYSVTLPMLGEYNVSNYLAAFLCMTVYYGYDVAAVLTATEQFHGVAGRMQSINEGQNFTAIVDFAHTPDALDRVLSELSERKQGKLIVLTGHSGGNRDSGARPEIGDLLFKYADEIVFTADNPRYESIDKIVSELVQQHDEKTFITIAKREEAIAYAVETAQTDDIILFAGKGGEAYQVIEDQYVPYNEVEVVREAIKNSLSK</sequence>
<feature type="short sequence motif" description="Meso-diaminopimelate recognition motif" evidence="8">
    <location>
        <begin position="416"/>
        <end position="419"/>
    </location>
</feature>
<protein>
    <recommendedName>
        <fullName evidence="8">UDP-N-acetylmuramoyl-L-alanyl-D-glutamate--2,6-diaminopimelate ligase</fullName>
        <ecNumber evidence="8">6.3.2.13</ecNumber>
    </recommendedName>
    <alternativeName>
        <fullName evidence="8">Meso-A2pm-adding enzyme</fullName>
    </alternativeName>
    <alternativeName>
        <fullName evidence="8">Meso-diaminopimelate-adding enzyme</fullName>
    </alternativeName>
    <alternativeName>
        <fullName evidence="8">UDP-MurNAc-L-Ala-D-Glu:meso-diaminopimelate ligase</fullName>
    </alternativeName>
    <alternativeName>
        <fullName evidence="8">UDP-MurNAc-tripeptide synthetase</fullName>
    </alternativeName>
    <alternativeName>
        <fullName evidence="8">UDP-N-acetylmuramyl-tripeptide synthetase</fullName>
    </alternativeName>
</protein>
<comment type="cofactor">
    <cofactor evidence="8">
        <name>Mg(2+)</name>
        <dbReference type="ChEBI" id="CHEBI:18420"/>
    </cofactor>
</comment>
<dbReference type="NCBIfam" id="TIGR01085">
    <property type="entry name" value="murE"/>
    <property type="match status" value="1"/>
</dbReference>
<keyword evidence="14" id="KW-1185">Reference proteome</keyword>
<feature type="binding site" evidence="8">
    <location>
        <position position="470"/>
    </location>
    <ligand>
        <name>meso-2,6-diaminopimelate</name>
        <dbReference type="ChEBI" id="CHEBI:57791"/>
    </ligand>
</feature>
<dbReference type="Pfam" id="PF08245">
    <property type="entry name" value="Mur_ligase_M"/>
    <property type="match status" value="1"/>
</dbReference>
<keyword evidence="7 8" id="KW-0961">Cell wall biogenesis/degradation</keyword>
<comment type="function">
    <text evidence="8">Catalyzes the addition of meso-diaminopimelic acid to the nucleotide precursor UDP-N-acetylmuramoyl-L-alanyl-D-glutamate (UMAG) in the biosynthesis of bacterial cell-wall peptidoglycan.</text>
</comment>
<accession>A0A6I2GI00</accession>
<feature type="binding site" evidence="8">
    <location>
        <begin position="156"/>
        <end position="157"/>
    </location>
    <ligand>
        <name>UDP-N-acetyl-alpha-D-muramoyl-L-alanyl-D-glutamate</name>
        <dbReference type="ChEBI" id="CHEBI:83900"/>
    </ligand>
</feature>
<evidence type="ECO:0000259" key="11">
    <source>
        <dbReference type="Pfam" id="PF02875"/>
    </source>
</evidence>
<dbReference type="InterPro" id="IPR013221">
    <property type="entry name" value="Mur_ligase_cen"/>
</dbReference>
<dbReference type="UniPathway" id="UPA00219"/>
<dbReference type="SUPFAM" id="SSF63418">
    <property type="entry name" value="MurE/MurF N-terminal domain"/>
    <property type="match status" value="1"/>
</dbReference>
<dbReference type="GO" id="GO:0009252">
    <property type="term" value="P:peptidoglycan biosynthetic process"/>
    <property type="evidence" value="ECO:0007669"/>
    <property type="project" value="UniProtKB-UniRule"/>
</dbReference>
<comment type="PTM">
    <text evidence="8">Carboxylation is probably crucial for Mg(2+) binding and, consequently, for the gamma-phosphate positioning of ATP.</text>
</comment>
<keyword evidence="6 8" id="KW-0131">Cell cycle</keyword>
<dbReference type="GO" id="GO:0005524">
    <property type="term" value="F:ATP binding"/>
    <property type="evidence" value="ECO:0007669"/>
    <property type="project" value="UniProtKB-UniRule"/>
</dbReference>
<dbReference type="InterPro" id="IPR036615">
    <property type="entry name" value="Mur_ligase_C_dom_sf"/>
</dbReference>